<proteinExistence type="predicted"/>
<dbReference type="PANTHER" id="PTHR43798">
    <property type="entry name" value="MONOACYLGLYCEROL LIPASE"/>
    <property type="match status" value="1"/>
</dbReference>
<organism evidence="3 4">
    <name type="scientific">Arcobacter aquimarinus</name>
    <dbReference type="NCBI Taxonomy" id="1315211"/>
    <lineage>
        <taxon>Bacteria</taxon>
        <taxon>Pseudomonadati</taxon>
        <taxon>Campylobacterota</taxon>
        <taxon>Epsilonproteobacteria</taxon>
        <taxon>Campylobacterales</taxon>
        <taxon>Arcobacteraceae</taxon>
        <taxon>Arcobacter</taxon>
    </lineage>
</organism>
<gene>
    <name evidence="3" type="ORF">AAQM_0211</name>
</gene>
<keyword evidence="4" id="KW-1185">Reference proteome</keyword>
<dbReference type="InterPro" id="IPR029058">
    <property type="entry name" value="AB_hydrolase_fold"/>
</dbReference>
<dbReference type="AlphaFoldDB" id="A0AAE7B116"/>
<reference evidence="3 4" key="1">
    <citation type="submission" date="2018-07" db="EMBL/GenBank/DDBJ databases">
        <title>Identification of phenol metabolism pathways in Arcobacter.</title>
        <authorList>
            <person name="Miller W.G."/>
            <person name="Yee E."/>
            <person name="Bono J.L."/>
        </authorList>
    </citation>
    <scope>NUCLEOTIDE SEQUENCE [LARGE SCALE GENOMIC DNA]</scope>
    <source>
        <strain evidence="3 4">W63</strain>
    </source>
</reference>
<dbReference type="InterPro" id="IPR050266">
    <property type="entry name" value="AB_hydrolase_sf"/>
</dbReference>
<dbReference type="GO" id="GO:0016787">
    <property type="term" value="F:hydrolase activity"/>
    <property type="evidence" value="ECO:0007669"/>
    <property type="project" value="UniProtKB-KW"/>
</dbReference>
<evidence type="ECO:0000256" key="1">
    <source>
        <dbReference type="ARBA" id="ARBA00022801"/>
    </source>
</evidence>
<dbReference type="PRINTS" id="PR00111">
    <property type="entry name" value="ABHYDROLASE"/>
</dbReference>
<evidence type="ECO:0000313" key="4">
    <source>
        <dbReference type="Proteomes" id="UP000502065"/>
    </source>
</evidence>
<sequence>MPYKMKTLSKITLFLILISSYLSANIFYIDEPVLNSKVYMEIHGDKKNEAIVFVHGLGDEASTIWKDSVEKLKENYYVIIFDLPGFGKSSKSSAEYTPEKYALVLDYIVSKYINKPFYLIGHSMGGAISIKYTTLFENKIKKLFLINSAGILHRDAYGEFLIKVGVDKFVDAKESDFLNTKITNFMSKVTNGLNKMVNVDLYTIVRNDELRQLVFQKNSTAIAAIGLMTEVFFDINKINVPTLILWGENDDVVPIRVGYILNKLIKNSNLEVIKNSGHVPILDSKEVYLNYLDKFLNKEIEKKEKNQTKVYSKDEKTIIANNTKINCNSRILKIIDSKNLQLNNCNLEKLIIVNSTVSLIDSNINSDNVAISATNSILNITSSDIKGRIAIELNNSKLDIAGTNLVSSEISILSKGINQVIFSLTTLIGPITTKVFHKKVTMQNNNKF</sequence>
<evidence type="ECO:0000259" key="2">
    <source>
        <dbReference type="Pfam" id="PF00561"/>
    </source>
</evidence>
<dbReference type="PANTHER" id="PTHR43798:SF31">
    <property type="entry name" value="AB HYDROLASE SUPERFAMILY PROTEIN YCLE"/>
    <property type="match status" value="1"/>
</dbReference>
<dbReference type="Proteomes" id="UP000502065">
    <property type="component" value="Chromosome"/>
</dbReference>
<keyword evidence="1 3" id="KW-0378">Hydrolase</keyword>
<dbReference type="GO" id="GO:0016020">
    <property type="term" value="C:membrane"/>
    <property type="evidence" value="ECO:0007669"/>
    <property type="project" value="TreeGrafter"/>
</dbReference>
<accession>A0AAE7B116</accession>
<dbReference type="Pfam" id="PF00561">
    <property type="entry name" value="Abhydrolase_1"/>
    <property type="match status" value="1"/>
</dbReference>
<protein>
    <submittedName>
        <fullName evidence="3">Alpha/beta hydrolase family protein</fullName>
    </submittedName>
</protein>
<dbReference type="Gene3D" id="3.40.50.1820">
    <property type="entry name" value="alpha/beta hydrolase"/>
    <property type="match status" value="1"/>
</dbReference>
<name>A0AAE7B116_9BACT</name>
<dbReference type="KEGG" id="aaqi:AAQM_0211"/>
<dbReference type="SUPFAM" id="SSF53474">
    <property type="entry name" value="alpha/beta-Hydrolases"/>
    <property type="match status" value="1"/>
</dbReference>
<dbReference type="InterPro" id="IPR000073">
    <property type="entry name" value="AB_hydrolase_1"/>
</dbReference>
<feature type="domain" description="AB hydrolase-1" evidence="2">
    <location>
        <begin position="50"/>
        <end position="283"/>
    </location>
</feature>
<dbReference type="EMBL" id="CP030944">
    <property type="protein sequence ID" value="QKE24991.1"/>
    <property type="molecule type" value="Genomic_DNA"/>
</dbReference>
<evidence type="ECO:0000313" key="3">
    <source>
        <dbReference type="EMBL" id="QKE24991.1"/>
    </source>
</evidence>